<feature type="domain" description="YknX-like beta-barrel" evidence="8">
    <location>
        <begin position="225"/>
        <end position="304"/>
    </location>
</feature>
<comment type="similarity">
    <text evidence="2">Belongs to the membrane fusion protein (MFP) (TC 8.A.1) family.</text>
</comment>
<dbReference type="Gene3D" id="1.10.287.470">
    <property type="entry name" value="Helix hairpin bin"/>
    <property type="match status" value="1"/>
</dbReference>
<dbReference type="Gene3D" id="2.40.50.100">
    <property type="match status" value="1"/>
</dbReference>
<accession>A0AAW3ZD92</accession>
<feature type="domain" description="CzcB-like C-terminal circularly permuted SH3-like" evidence="7">
    <location>
        <begin position="338"/>
        <end position="380"/>
    </location>
</feature>
<feature type="coiled-coil region" evidence="4">
    <location>
        <begin position="149"/>
        <end position="183"/>
    </location>
</feature>
<comment type="caution">
    <text evidence="9">The sequence shown here is derived from an EMBL/GenBank/DDBJ whole genome shotgun (WGS) entry which is preliminary data.</text>
</comment>
<dbReference type="GO" id="GO:0022857">
    <property type="term" value="F:transmembrane transporter activity"/>
    <property type="evidence" value="ECO:0007669"/>
    <property type="project" value="InterPro"/>
</dbReference>
<dbReference type="Pfam" id="PF25975">
    <property type="entry name" value="CzcB_C"/>
    <property type="match status" value="1"/>
</dbReference>
<dbReference type="RefSeq" id="WP_192027636.1">
    <property type="nucleotide sequence ID" value="NZ_JACYTR010000001.1"/>
</dbReference>
<evidence type="ECO:0000313" key="10">
    <source>
        <dbReference type="Proteomes" id="UP000613768"/>
    </source>
</evidence>
<evidence type="ECO:0000256" key="3">
    <source>
        <dbReference type="ARBA" id="ARBA00023054"/>
    </source>
</evidence>
<proteinExistence type="inferred from homology"/>
<dbReference type="Gene3D" id="2.40.30.170">
    <property type="match status" value="1"/>
</dbReference>
<feature type="coiled-coil region" evidence="4">
    <location>
        <begin position="97"/>
        <end position="124"/>
    </location>
</feature>
<evidence type="ECO:0000259" key="6">
    <source>
        <dbReference type="Pfam" id="PF25917"/>
    </source>
</evidence>
<gene>
    <name evidence="9" type="ORF">IFO71_00935</name>
</gene>
<evidence type="ECO:0000256" key="4">
    <source>
        <dbReference type="SAM" id="Coils"/>
    </source>
</evidence>
<dbReference type="Proteomes" id="UP000613768">
    <property type="component" value="Unassembled WGS sequence"/>
</dbReference>
<dbReference type="Pfam" id="PF25917">
    <property type="entry name" value="BSH_RND"/>
    <property type="match status" value="1"/>
</dbReference>
<sequence>MNKRWLGIAAVAAVLLLPVLISTGSGDSSKSVEVAEVSAREVKASILASGNLVFRQQSQLSPEVIGKVRAVLVEEGDRVDEGQVVLQLDQQVFEAEVAQYEAAVRQQQINIERQRLNVANSKRQWQRIEELHKRKLVDDNQSDTARHTYELAEVELRASRESLRQAEAALRQARERLAKTEIRSPITGTVMAVDIKVGETAVSSATGIAGSSLMTVADPDSLMTEVNVDEADIARISVGQPVAVFAAAFPDTPLQGEVESIPLSPRTAALGGQVSLARNYAVKVRLKDPSALALRPGMTCRAEIYTANADNVLAVPVQSVFSTNQANADKKGDSDEPIEEEHFVFVEKDGKAERRVVKVGLSDDSYQEVTEGLSARERVVIGPYKVLRHLKDGEALQAKLVSSDEQSEESEVEQEAES</sequence>
<evidence type="ECO:0000259" key="8">
    <source>
        <dbReference type="Pfam" id="PF25990"/>
    </source>
</evidence>
<dbReference type="InterPro" id="IPR058649">
    <property type="entry name" value="CzcB_C"/>
</dbReference>
<dbReference type="GO" id="GO:0016020">
    <property type="term" value="C:membrane"/>
    <property type="evidence" value="ECO:0007669"/>
    <property type="project" value="InterPro"/>
</dbReference>
<comment type="subcellular location">
    <subcellularLocation>
        <location evidence="1">Cell envelope</location>
    </subcellularLocation>
</comment>
<dbReference type="InterPro" id="IPR050465">
    <property type="entry name" value="UPF0194_transport"/>
</dbReference>
<feature type="region of interest" description="Disordered" evidence="5">
    <location>
        <begin position="399"/>
        <end position="418"/>
    </location>
</feature>
<keyword evidence="3 4" id="KW-0175">Coiled coil</keyword>
<evidence type="ECO:0000259" key="7">
    <source>
        <dbReference type="Pfam" id="PF25975"/>
    </source>
</evidence>
<reference evidence="9 10" key="1">
    <citation type="submission" date="2020-09" db="EMBL/GenBank/DDBJ databases">
        <title>Pseudoxanthomonas sp. CAU 1598 isolated from sand of Yaerae Beach.</title>
        <authorList>
            <person name="Kim W."/>
        </authorList>
    </citation>
    <scope>NUCLEOTIDE SEQUENCE [LARGE SCALE GENOMIC DNA]</scope>
    <source>
        <strain evidence="9 10">CAU 1598</strain>
    </source>
</reference>
<dbReference type="InterPro" id="IPR058625">
    <property type="entry name" value="MdtA-like_BSH"/>
</dbReference>
<feature type="compositionally biased region" description="Acidic residues" evidence="5">
    <location>
        <begin position="405"/>
        <end position="418"/>
    </location>
</feature>
<organism evidence="9 10">
    <name type="scientific">Pseudomarimonas arenosa</name>
    <dbReference type="NCBI Taxonomy" id="2774145"/>
    <lineage>
        <taxon>Bacteria</taxon>
        <taxon>Pseudomonadati</taxon>
        <taxon>Pseudomonadota</taxon>
        <taxon>Gammaproteobacteria</taxon>
        <taxon>Lysobacterales</taxon>
        <taxon>Lysobacteraceae</taxon>
        <taxon>Pseudomarimonas</taxon>
    </lineage>
</organism>
<dbReference type="SUPFAM" id="SSF111369">
    <property type="entry name" value="HlyD-like secretion proteins"/>
    <property type="match status" value="1"/>
</dbReference>
<dbReference type="GO" id="GO:0030313">
    <property type="term" value="C:cell envelope"/>
    <property type="evidence" value="ECO:0007669"/>
    <property type="project" value="UniProtKB-SubCell"/>
</dbReference>
<evidence type="ECO:0000256" key="5">
    <source>
        <dbReference type="SAM" id="MobiDB-lite"/>
    </source>
</evidence>
<dbReference type="InterPro" id="IPR058636">
    <property type="entry name" value="Beta-barrel_YknX"/>
</dbReference>
<dbReference type="PANTHER" id="PTHR32347">
    <property type="entry name" value="EFFLUX SYSTEM COMPONENT YKNX-RELATED"/>
    <property type="match status" value="1"/>
</dbReference>
<dbReference type="Pfam" id="PF25990">
    <property type="entry name" value="Beta-barrel_YknX"/>
    <property type="match status" value="1"/>
</dbReference>
<dbReference type="AlphaFoldDB" id="A0AAW3ZD92"/>
<evidence type="ECO:0000256" key="1">
    <source>
        <dbReference type="ARBA" id="ARBA00004196"/>
    </source>
</evidence>
<feature type="domain" description="Multidrug resistance protein MdtA-like barrel-sandwich hybrid" evidence="6">
    <location>
        <begin position="59"/>
        <end position="204"/>
    </location>
</feature>
<evidence type="ECO:0000256" key="2">
    <source>
        <dbReference type="ARBA" id="ARBA00009477"/>
    </source>
</evidence>
<dbReference type="InterPro" id="IPR006143">
    <property type="entry name" value="RND_pump_MFP"/>
</dbReference>
<dbReference type="EMBL" id="JACYTR010000001">
    <property type="protein sequence ID" value="MBD8524295.1"/>
    <property type="molecule type" value="Genomic_DNA"/>
</dbReference>
<name>A0AAW3ZD92_9GAMM</name>
<protein>
    <submittedName>
        <fullName evidence="9">Efflux RND transporter periplasmic adaptor subunit</fullName>
    </submittedName>
</protein>
<keyword evidence="10" id="KW-1185">Reference proteome</keyword>
<dbReference type="NCBIfam" id="TIGR01730">
    <property type="entry name" value="RND_mfp"/>
    <property type="match status" value="1"/>
</dbReference>
<dbReference type="Gene3D" id="2.40.420.20">
    <property type="match status" value="1"/>
</dbReference>
<evidence type="ECO:0000313" key="9">
    <source>
        <dbReference type="EMBL" id="MBD8524295.1"/>
    </source>
</evidence>